<protein>
    <submittedName>
        <fullName evidence="1">Tail tube protein</fullName>
    </submittedName>
</protein>
<dbReference type="Pfam" id="PF09393">
    <property type="entry name" value="DUF2001"/>
    <property type="match status" value="1"/>
</dbReference>
<organism evidence="1">
    <name type="scientific">Dulem virus 37</name>
    <dbReference type="NCBI Taxonomy" id="3145755"/>
    <lineage>
        <taxon>Viruses</taxon>
        <taxon>Duplodnaviria</taxon>
        <taxon>Heunggongvirae</taxon>
        <taxon>Uroviricota</taxon>
        <taxon>Caudoviricetes</taxon>
    </lineage>
</organism>
<dbReference type="SUPFAM" id="SSF69279">
    <property type="entry name" value="Phage tail proteins"/>
    <property type="match status" value="1"/>
</dbReference>
<reference evidence="1" key="1">
    <citation type="submission" date="2024-03" db="EMBL/GenBank/DDBJ databases">
        <title>Diverse circular DNA viruses in blood, oral, and fecal samples of captive lemurs.</title>
        <authorList>
            <person name="Paietta E.N."/>
            <person name="Kraberger S."/>
            <person name="Lund M.C."/>
            <person name="Custer J.M."/>
            <person name="Vargas K.M."/>
            <person name="Ehmke E.E."/>
            <person name="Yoder A.D."/>
            <person name="Varsani A."/>
        </authorList>
    </citation>
    <scope>NUCLEOTIDE SEQUENCE</scope>
    <source>
        <strain evidence="1">Duke_22FF_208</strain>
    </source>
</reference>
<sequence>MAKMEYNKNPISLREGKIFIDGVECADSIKCEIKFTPDVWTGRQLGEITQSSRWLGATITGTITRRRSTPWLRDAIKKYMNDKGTPEFTIQGIMDDENSDYYADNGSETVTCVGCVLTGDLNLINLDSGGEVVDDAISFNARDIV</sequence>
<dbReference type="InterPro" id="IPR018989">
    <property type="entry name" value="DUF2001"/>
</dbReference>
<name>A0AAU8AYB1_9CAUD</name>
<evidence type="ECO:0000313" key="1">
    <source>
        <dbReference type="EMBL" id="XCD04316.1"/>
    </source>
</evidence>
<proteinExistence type="predicted"/>
<dbReference type="EMBL" id="PP511443">
    <property type="protein sequence ID" value="XCD04316.1"/>
    <property type="molecule type" value="Genomic_DNA"/>
</dbReference>
<dbReference type="InterPro" id="IPR038628">
    <property type="entry name" value="XkdM-like_sf"/>
</dbReference>
<accession>A0AAU8AYB1</accession>
<dbReference type="Gene3D" id="2.30.110.40">
    <property type="entry name" value="Phage tail tube protein"/>
    <property type="match status" value="1"/>
</dbReference>